<comment type="similarity">
    <text evidence="2 7">Belongs to the 2-oxoacid dehydrogenase family.</text>
</comment>
<comment type="cofactor">
    <cofactor evidence="1 7">
        <name>(R)-lipoate</name>
        <dbReference type="ChEBI" id="CHEBI:83088"/>
    </cofactor>
</comment>
<dbReference type="CDD" id="cd06849">
    <property type="entry name" value="lipoyl_domain"/>
    <property type="match status" value="1"/>
</dbReference>
<sequence>MADFLMPALGADMETGTVVQWLVKPGDRVKPGDVVAVVETHKGAIDVEIFLDGVIDHLAALGAALPVGAVLAQVQVADGAPAGTTTAPAPARPAQSVPAVTHQGPRIQATGGPSRQRVSPAARQRAQQLGVKLSGLQGSGADGAVTLIDIEAARAKAGAPQQRSAAFDPAQMRKAIAAAMSRSKREIPHYYLADTMDFSAAHDWLQDWNRDRAPEQRLLEAALLLKATALALRGVPQFNGLYEQGSFSAGTGIHIGWAIALRGGGLIAPAIHDADRLTLPELMAALRDLVQRARAGGLRSSEMSDPTVTVTSLGERGAESVLGVIYPPQVAIIGFGRVLQRPWVVDGQVVARHVVKASLAADHRVSDGHLGGKLLRSIDQALQSPATL</sequence>
<dbReference type="SUPFAM" id="SSF52777">
    <property type="entry name" value="CoA-dependent acyltransferases"/>
    <property type="match status" value="1"/>
</dbReference>
<protein>
    <recommendedName>
        <fullName evidence="7">Dihydrolipoamide acetyltransferase component of pyruvate dehydrogenase complex</fullName>
        <ecNumber evidence="7">2.3.1.-</ecNumber>
    </recommendedName>
</protein>
<dbReference type="GO" id="GO:0031405">
    <property type="term" value="F:lipoic acid binding"/>
    <property type="evidence" value="ECO:0007669"/>
    <property type="project" value="TreeGrafter"/>
</dbReference>
<dbReference type="GO" id="GO:0005737">
    <property type="term" value="C:cytoplasm"/>
    <property type="evidence" value="ECO:0007669"/>
    <property type="project" value="TreeGrafter"/>
</dbReference>
<dbReference type="OrthoDB" id="2086224at2"/>
<name>A0A4R6QK56_9BURK</name>
<dbReference type="InterPro" id="IPR011053">
    <property type="entry name" value="Single_hybrid_motif"/>
</dbReference>
<evidence type="ECO:0000259" key="9">
    <source>
        <dbReference type="PROSITE" id="PS50968"/>
    </source>
</evidence>
<evidence type="ECO:0000256" key="3">
    <source>
        <dbReference type="ARBA" id="ARBA00011484"/>
    </source>
</evidence>
<dbReference type="InterPro" id="IPR003016">
    <property type="entry name" value="2-oxoA_DH_lipoyl-BS"/>
</dbReference>
<dbReference type="EMBL" id="SNXS01000004">
    <property type="protein sequence ID" value="TDP64126.1"/>
    <property type="molecule type" value="Genomic_DNA"/>
</dbReference>
<accession>A0A4R6QK56</accession>
<comment type="subunit">
    <text evidence="3">Forms a 24-polypeptide structural core with octahedral symmetry.</text>
</comment>
<dbReference type="PROSITE" id="PS50968">
    <property type="entry name" value="BIOTINYL_LIPOYL"/>
    <property type="match status" value="1"/>
</dbReference>
<keyword evidence="11" id="KW-0670">Pyruvate</keyword>
<feature type="compositionally biased region" description="Low complexity" evidence="8">
    <location>
        <begin position="82"/>
        <end position="94"/>
    </location>
</feature>
<dbReference type="InterPro" id="IPR036625">
    <property type="entry name" value="E3-bd_dom_sf"/>
</dbReference>
<evidence type="ECO:0000256" key="6">
    <source>
        <dbReference type="ARBA" id="ARBA00023315"/>
    </source>
</evidence>
<organism evidence="11 12">
    <name type="scientific">Roseateles toxinivorans</name>
    <dbReference type="NCBI Taxonomy" id="270368"/>
    <lineage>
        <taxon>Bacteria</taxon>
        <taxon>Pseudomonadati</taxon>
        <taxon>Pseudomonadota</taxon>
        <taxon>Betaproteobacteria</taxon>
        <taxon>Burkholderiales</taxon>
        <taxon>Sphaerotilaceae</taxon>
        <taxon>Roseateles</taxon>
    </lineage>
</organism>
<dbReference type="Gene3D" id="2.40.50.100">
    <property type="match status" value="1"/>
</dbReference>
<dbReference type="PANTHER" id="PTHR43178:SF5">
    <property type="entry name" value="LIPOAMIDE ACYLTRANSFERASE COMPONENT OF BRANCHED-CHAIN ALPHA-KETO ACID DEHYDROGENASE COMPLEX, MITOCHONDRIAL"/>
    <property type="match status" value="1"/>
</dbReference>
<dbReference type="SUPFAM" id="SSF51230">
    <property type="entry name" value="Single hybrid motif"/>
    <property type="match status" value="1"/>
</dbReference>
<evidence type="ECO:0000313" key="12">
    <source>
        <dbReference type="Proteomes" id="UP000295361"/>
    </source>
</evidence>
<dbReference type="InterPro" id="IPR001078">
    <property type="entry name" value="2-oxoacid_DH_actylTfrase"/>
</dbReference>
<dbReference type="GO" id="GO:0016407">
    <property type="term" value="F:acetyltransferase activity"/>
    <property type="evidence" value="ECO:0007669"/>
    <property type="project" value="TreeGrafter"/>
</dbReference>
<reference evidence="11 12" key="1">
    <citation type="submission" date="2019-03" db="EMBL/GenBank/DDBJ databases">
        <title>Genomic Encyclopedia of Type Strains, Phase IV (KMG-IV): sequencing the most valuable type-strain genomes for metagenomic binning, comparative biology and taxonomic classification.</title>
        <authorList>
            <person name="Goeker M."/>
        </authorList>
    </citation>
    <scope>NUCLEOTIDE SEQUENCE [LARGE SCALE GENOMIC DNA]</scope>
    <source>
        <strain evidence="11 12">DSM 16998</strain>
    </source>
</reference>
<dbReference type="RefSeq" id="WP_133701962.1">
    <property type="nucleotide sequence ID" value="NZ_SNXS01000004.1"/>
</dbReference>
<dbReference type="PROSITE" id="PS00189">
    <property type="entry name" value="LIPOYL"/>
    <property type="match status" value="1"/>
</dbReference>
<gene>
    <name evidence="11" type="ORF">DES47_104415</name>
</gene>
<dbReference type="InterPro" id="IPR000089">
    <property type="entry name" value="Biotin_lipoyl"/>
</dbReference>
<dbReference type="InterPro" id="IPR023213">
    <property type="entry name" value="CAT-like_dom_sf"/>
</dbReference>
<evidence type="ECO:0000256" key="5">
    <source>
        <dbReference type="ARBA" id="ARBA00022823"/>
    </source>
</evidence>
<evidence type="ECO:0000259" key="10">
    <source>
        <dbReference type="PROSITE" id="PS51826"/>
    </source>
</evidence>
<dbReference type="Gene3D" id="4.10.320.10">
    <property type="entry name" value="E3-binding domain"/>
    <property type="match status" value="1"/>
</dbReference>
<keyword evidence="5 7" id="KW-0450">Lipoyl</keyword>
<dbReference type="Gene3D" id="3.30.559.10">
    <property type="entry name" value="Chloramphenicol acetyltransferase-like domain"/>
    <property type="match status" value="1"/>
</dbReference>
<dbReference type="SUPFAM" id="SSF47005">
    <property type="entry name" value="Peripheral subunit-binding domain of 2-oxo acid dehydrogenase complex"/>
    <property type="match status" value="1"/>
</dbReference>
<evidence type="ECO:0000256" key="1">
    <source>
        <dbReference type="ARBA" id="ARBA00001938"/>
    </source>
</evidence>
<dbReference type="Pfam" id="PF00364">
    <property type="entry name" value="Biotin_lipoyl"/>
    <property type="match status" value="1"/>
</dbReference>
<dbReference type="Pfam" id="PF02817">
    <property type="entry name" value="E3_binding"/>
    <property type="match status" value="1"/>
</dbReference>
<dbReference type="InterPro" id="IPR004167">
    <property type="entry name" value="PSBD"/>
</dbReference>
<proteinExistence type="inferred from homology"/>
<dbReference type="Pfam" id="PF00198">
    <property type="entry name" value="2-oxoacid_dh"/>
    <property type="match status" value="1"/>
</dbReference>
<evidence type="ECO:0000313" key="11">
    <source>
        <dbReference type="EMBL" id="TDP64126.1"/>
    </source>
</evidence>
<keyword evidence="12" id="KW-1185">Reference proteome</keyword>
<dbReference type="AlphaFoldDB" id="A0A4R6QK56"/>
<dbReference type="InterPro" id="IPR050743">
    <property type="entry name" value="2-oxoacid_DH_E2_comp"/>
</dbReference>
<evidence type="ECO:0000256" key="8">
    <source>
        <dbReference type="SAM" id="MobiDB-lite"/>
    </source>
</evidence>
<evidence type="ECO:0000256" key="7">
    <source>
        <dbReference type="RuleBase" id="RU003423"/>
    </source>
</evidence>
<keyword evidence="4 7" id="KW-0808">Transferase</keyword>
<evidence type="ECO:0000256" key="4">
    <source>
        <dbReference type="ARBA" id="ARBA00022679"/>
    </source>
</evidence>
<evidence type="ECO:0000256" key="2">
    <source>
        <dbReference type="ARBA" id="ARBA00007317"/>
    </source>
</evidence>
<keyword evidence="6 7" id="KW-0012">Acyltransferase</keyword>
<dbReference type="PROSITE" id="PS51826">
    <property type="entry name" value="PSBD"/>
    <property type="match status" value="1"/>
</dbReference>
<feature type="domain" description="Lipoyl-binding" evidence="9">
    <location>
        <begin position="1"/>
        <end position="75"/>
    </location>
</feature>
<comment type="caution">
    <text evidence="11">The sequence shown here is derived from an EMBL/GenBank/DDBJ whole genome shotgun (WGS) entry which is preliminary data.</text>
</comment>
<dbReference type="Proteomes" id="UP000295361">
    <property type="component" value="Unassembled WGS sequence"/>
</dbReference>
<feature type="region of interest" description="Disordered" evidence="8">
    <location>
        <begin position="82"/>
        <end position="120"/>
    </location>
</feature>
<dbReference type="InParanoid" id="A0A4R6QK56"/>
<feature type="domain" description="Peripheral subunit-binding (PSBD)" evidence="10">
    <location>
        <begin position="117"/>
        <end position="154"/>
    </location>
</feature>
<dbReference type="EC" id="2.3.1.-" evidence="7"/>
<dbReference type="PANTHER" id="PTHR43178">
    <property type="entry name" value="DIHYDROLIPOAMIDE ACETYLTRANSFERASE COMPONENT OF PYRUVATE DEHYDROGENASE COMPLEX"/>
    <property type="match status" value="1"/>
</dbReference>